<dbReference type="AlphaFoldDB" id="A0A5J5AU88"/>
<accession>A0A5J5AU88</accession>
<sequence length="221" mass="24484">MAEEVHEAMASDDIEGNPDNYNDMHFACLKQSVEEVQALIKSHPGLCLEKDNHGRIPLHIAAMEGPEDVVRALVSAYPESVKLTTGLGETAFHLALKNGQYYSFPVVKMLVDNSVVQVKAKNDKGLTALELFYEKISESVNGDDKYLGELLRDAEAKEGTWANRSSKEKPSHSRSLQLESPRFMTTSLLENTSLAKKALLMAVFVSLGMTAFGYMPSQFRQ</sequence>
<evidence type="ECO:0000256" key="3">
    <source>
        <dbReference type="PROSITE-ProRule" id="PRU00023"/>
    </source>
</evidence>
<evidence type="ECO:0000313" key="4">
    <source>
        <dbReference type="EMBL" id="KAA8533928.1"/>
    </source>
</evidence>
<dbReference type="InterPro" id="IPR002110">
    <property type="entry name" value="Ankyrin_rpt"/>
</dbReference>
<dbReference type="InterPro" id="IPR036770">
    <property type="entry name" value="Ankyrin_rpt-contain_sf"/>
</dbReference>
<feature type="repeat" description="ANK" evidence="3">
    <location>
        <begin position="53"/>
        <end position="75"/>
    </location>
</feature>
<dbReference type="SMART" id="SM00248">
    <property type="entry name" value="ANK"/>
    <property type="match status" value="3"/>
</dbReference>
<dbReference type="Pfam" id="PF12796">
    <property type="entry name" value="Ank_2"/>
    <property type="match status" value="1"/>
</dbReference>
<dbReference type="EMBL" id="CM018041">
    <property type="protein sequence ID" value="KAA8533928.1"/>
    <property type="molecule type" value="Genomic_DNA"/>
</dbReference>
<proteinExistence type="predicted"/>
<keyword evidence="1" id="KW-0677">Repeat</keyword>
<keyword evidence="2 3" id="KW-0040">ANK repeat</keyword>
<dbReference type="Proteomes" id="UP000325577">
    <property type="component" value="Linkage Group LG18"/>
</dbReference>
<dbReference type="PROSITE" id="PS50297">
    <property type="entry name" value="ANK_REP_REGION"/>
    <property type="match status" value="1"/>
</dbReference>
<reference evidence="4 5" key="1">
    <citation type="submission" date="2019-09" db="EMBL/GenBank/DDBJ databases">
        <title>A chromosome-level genome assembly of the Chinese tupelo Nyssa sinensis.</title>
        <authorList>
            <person name="Yang X."/>
            <person name="Kang M."/>
            <person name="Yang Y."/>
            <person name="Xiong H."/>
            <person name="Wang M."/>
            <person name="Zhang Z."/>
            <person name="Wang Z."/>
            <person name="Wu H."/>
            <person name="Ma T."/>
            <person name="Liu J."/>
            <person name="Xi Z."/>
        </authorList>
    </citation>
    <scope>NUCLEOTIDE SEQUENCE [LARGE SCALE GENOMIC DNA]</scope>
    <source>
        <strain evidence="4">J267</strain>
        <tissue evidence="4">Leaf</tissue>
    </source>
</reference>
<evidence type="ECO:0000313" key="5">
    <source>
        <dbReference type="Proteomes" id="UP000325577"/>
    </source>
</evidence>
<dbReference type="PANTHER" id="PTHR24186">
    <property type="entry name" value="PROTEIN PHOSPHATASE 1 REGULATORY SUBUNIT"/>
    <property type="match status" value="1"/>
</dbReference>
<dbReference type="PANTHER" id="PTHR24186:SF38">
    <property type="entry name" value="ANKYRIN REPEAT FAMILY PROTEIN"/>
    <property type="match status" value="1"/>
</dbReference>
<organism evidence="4 5">
    <name type="scientific">Nyssa sinensis</name>
    <dbReference type="NCBI Taxonomy" id="561372"/>
    <lineage>
        <taxon>Eukaryota</taxon>
        <taxon>Viridiplantae</taxon>
        <taxon>Streptophyta</taxon>
        <taxon>Embryophyta</taxon>
        <taxon>Tracheophyta</taxon>
        <taxon>Spermatophyta</taxon>
        <taxon>Magnoliopsida</taxon>
        <taxon>eudicotyledons</taxon>
        <taxon>Gunneridae</taxon>
        <taxon>Pentapetalae</taxon>
        <taxon>asterids</taxon>
        <taxon>Cornales</taxon>
        <taxon>Nyssaceae</taxon>
        <taxon>Nyssa</taxon>
    </lineage>
</organism>
<name>A0A5J5AU88_9ASTE</name>
<evidence type="ECO:0000256" key="1">
    <source>
        <dbReference type="ARBA" id="ARBA00022737"/>
    </source>
</evidence>
<dbReference type="SUPFAM" id="SSF48403">
    <property type="entry name" value="Ankyrin repeat"/>
    <property type="match status" value="1"/>
</dbReference>
<keyword evidence="5" id="KW-1185">Reference proteome</keyword>
<dbReference type="Gene3D" id="1.25.40.20">
    <property type="entry name" value="Ankyrin repeat-containing domain"/>
    <property type="match status" value="1"/>
</dbReference>
<protein>
    <submittedName>
        <fullName evidence="4">Uncharacterized protein</fullName>
    </submittedName>
</protein>
<dbReference type="OrthoDB" id="1163311at2759"/>
<gene>
    <name evidence="4" type="ORF">F0562_031445</name>
</gene>
<evidence type="ECO:0000256" key="2">
    <source>
        <dbReference type="ARBA" id="ARBA00023043"/>
    </source>
</evidence>
<dbReference type="GO" id="GO:0005886">
    <property type="term" value="C:plasma membrane"/>
    <property type="evidence" value="ECO:0007669"/>
    <property type="project" value="TreeGrafter"/>
</dbReference>
<dbReference type="PROSITE" id="PS50088">
    <property type="entry name" value="ANK_REPEAT"/>
    <property type="match status" value="1"/>
</dbReference>